<evidence type="ECO:0000256" key="1">
    <source>
        <dbReference type="SAM" id="MobiDB-lite"/>
    </source>
</evidence>
<protein>
    <submittedName>
        <fullName evidence="2">Uncharacterized protein</fullName>
    </submittedName>
</protein>
<organism evidence="2 4">
    <name type="scientific">Eleusine coracana subsp. coracana</name>
    <dbReference type="NCBI Taxonomy" id="191504"/>
    <lineage>
        <taxon>Eukaryota</taxon>
        <taxon>Viridiplantae</taxon>
        <taxon>Streptophyta</taxon>
        <taxon>Embryophyta</taxon>
        <taxon>Tracheophyta</taxon>
        <taxon>Spermatophyta</taxon>
        <taxon>Magnoliopsida</taxon>
        <taxon>Liliopsida</taxon>
        <taxon>Poales</taxon>
        <taxon>Poaceae</taxon>
        <taxon>PACMAD clade</taxon>
        <taxon>Chloridoideae</taxon>
        <taxon>Cynodonteae</taxon>
        <taxon>Eleusininae</taxon>
        <taxon>Eleusine</taxon>
    </lineage>
</organism>
<dbReference type="Proteomes" id="UP001054889">
    <property type="component" value="Unassembled WGS sequence"/>
</dbReference>
<feature type="region of interest" description="Disordered" evidence="1">
    <location>
        <begin position="26"/>
        <end position="86"/>
    </location>
</feature>
<dbReference type="AlphaFoldDB" id="A0AAV5BRD1"/>
<name>A0AAV5BRD1_ELECO</name>
<gene>
    <name evidence="2" type="primary">ga05013</name>
    <name evidence="3" type="synonym">ga05466</name>
    <name evidence="2" type="ORF">PR202_ga05013</name>
    <name evidence="3" type="ORF">PR202_ga05466</name>
</gene>
<proteinExistence type="predicted"/>
<evidence type="ECO:0000313" key="3">
    <source>
        <dbReference type="EMBL" id="GJM89291.1"/>
    </source>
</evidence>
<reference evidence="2" key="2">
    <citation type="submission" date="2021-12" db="EMBL/GenBank/DDBJ databases">
        <title>Resequencing data analysis of finger millet.</title>
        <authorList>
            <person name="Hatakeyama M."/>
            <person name="Aluri S."/>
            <person name="Balachadran M.T."/>
            <person name="Sivarajan S.R."/>
            <person name="Poveda L."/>
            <person name="Shimizu-Inatsugi R."/>
            <person name="Schlapbach R."/>
            <person name="Sreeman S.M."/>
            <person name="Shimizu K.K."/>
        </authorList>
    </citation>
    <scope>NUCLEOTIDE SEQUENCE</scope>
</reference>
<feature type="compositionally biased region" description="Basic residues" evidence="1">
    <location>
        <begin position="70"/>
        <end position="86"/>
    </location>
</feature>
<comment type="caution">
    <text evidence="2">The sequence shown here is derived from an EMBL/GenBank/DDBJ whole genome shotgun (WGS) entry which is preliminary data.</text>
</comment>
<accession>A0AAV5BRD1</accession>
<dbReference type="EMBL" id="BQKI01000002">
    <property type="protein sequence ID" value="GJM88890.1"/>
    <property type="molecule type" value="Genomic_DNA"/>
</dbReference>
<keyword evidence="4" id="KW-1185">Reference proteome</keyword>
<dbReference type="EMBL" id="BQKI01000002">
    <property type="protein sequence ID" value="GJM89291.1"/>
    <property type="molecule type" value="Genomic_DNA"/>
</dbReference>
<evidence type="ECO:0000313" key="4">
    <source>
        <dbReference type="Proteomes" id="UP001054889"/>
    </source>
</evidence>
<reference evidence="2" key="1">
    <citation type="journal article" date="2018" name="DNA Res.">
        <title>Multiple hybrid de novo genome assembly of finger millet, an orphan allotetraploid crop.</title>
        <authorList>
            <person name="Hatakeyama M."/>
            <person name="Aluri S."/>
            <person name="Balachadran M.T."/>
            <person name="Sivarajan S.R."/>
            <person name="Patrignani A."/>
            <person name="Gruter S."/>
            <person name="Poveda L."/>
            <person name="Shimizu-Inatsugi R."/>
            <person name="Baeten J."/>
            <person name="Francoijs K.J."/>
            <person name="Nataraja K.N."/>
            <person name="Reddy Y.A.N."/>
            <person name="Phadnis S."/>
            <person name="Ravikumar R.L."/>
            <person name="Schlapbach R."/>
            <person name="Sreeman S.M."/>
            <person name="Shimizu K.K."/>
        </authorList>
    </citation>
    <scope>NUCLEOTIDE SEQUENCE</scope>
</reference>
<sequence>MIAERVPADECCGDGFRESLDDRRQKALDGNQQRVQRSSTSSTNPNEAGQRDRLNVPAAPPKEDGDNPTRRIKSTKTRANLSKKHR</sequence>
<evidence type="ECO:0000313" key="2">
    <source>
        <dbReference type="EMBL" id="GJM88890.1"/>
    </source>
</evidence>